<proteinExistence type="predicted"/>
<organism evidence="1 2">
    <name type="scientific">Portunus trituberculatus</name>
    <name type="common">Swimming crab</name>
    <name type="synonym">Neptunus trituberculatus</name>
    <dbReference type="NCBI Taxonomy" id="210409"/>
    <lineage>
        <taxon>Eukaryota</taxon>
        <taxon>Metazoa</taxon>
        <taxon>Ecdysozoa</taxon>
        <taxon>Arthropoda</taxon>
        <taxon>Crustacea</taxon>
        <taxon>Multicrustacea</taxon>
        <taxon>Malacostraca</taxon>
        <taxon>Eumalacostraca</taxon>
        <taxon>Eucarida</taxon>
        <taxon>Decapoda</taxon>
        <taxon>Pleocyemata</taxon>
        <taxon>Brachyura</taxon>
        <taxon>Eubrachyura</taxon>
        <taxon>Portunoidea</taxon>
        <taxon>Portunidae</taxon>
        <taxon>Portuninae</taxon>
        <taxon>Portunus</taxon>
    </lineage>
</organism>
<dbReference type="EMBL" id="VSRR010074372">
    <property type="protein sequence ID" value="MPC87389.1"/>
    <property type="molecule type" value="Genomic_DNA"/>
</dbReference>
<protein>
    <submittedName>
        <fullName evidence="1">Uncharacterized protein</fullName>
    </submittedName>
</protein>
<evidence type="ECO:0000313" key="2">
    <source>
        <dbReference type="Proteomes" id="UP000324222"/>
    </source>
</evidence>
<sequence>MEDELTMFYRAMKSRIYNPKGDTLSINETDYGARFNQEVSTYLKNKLSKQTSYRRFETAATPSSKVLFNNWKQDSHPQETPSEACVT</sequence>
<comment type="caution">
    <text evidence="1">The sequence shown here is derived from an EMBL/GenBank/DDBJ whole genome shotgun (WGS) entry which is preliminary data.</text>
</comment>
<keyword evidence="2" id="KW-1185">Reference proteome</keyword>
<evidence type="ECO:0000313" key="1">
    <source>
        <dbReference type="EMBL" id="MPC87389.1"/>
    </source>
</evidence>
<name>A0A5B7IYK3_PORTR</name>
<gene>
    <name evidence="1" type="ORF">E2C01_082250</name>
</gene>
<dbReference type="AlphaFoldDB" id="A0A5B7IYK3"/>
<accession>A0A5B7IYK3</accession>
<reference evidence="1 2" key="1">
    <citation type="submission" date="2019-05" db="EMBL/GenBank/DDBJ databases">
        <title>Another draft genome of Portunus trituberculatus and its Hox gene families provides insights of decapod evolution.</title>
        <authorList>
            <person name="Jeong J.-H."/>
            <person name="Song I."/>
            <person name="Kim S."/>
            <person name="Choi T."/>
            <person name="Kim D."/>
            <person name="Ryu S."/>
            <person name="Kim W."/>
        </authorList>
    </citation>
    <scope>NUCLEOTIDE SEQUENCE [LARGE SCALE GENOMIC DNA]</scope>
    <source>
        <tissue evidence="1">Muscle</tissue>
    </source>
</reference>
<dbReference type="Proteomes" id="UP000324222">
    <property type="component" value="Unassembled WGS sequence"/>
</dbReference>